<dbReference type="AlphaFoldDB" id="A0A438EN49"/>
<dbReference type="InterPro" id="IPR012337">
    <property type="entry name" value="RNaseH-like_sf"/>
</dbReference>
<feature type="signal peptide" evidence="3">
    <location>
        <begin position="1"/>
        <end position="19"/>
    </location>
</feature>
<dbReference type="GO" id="GO:0003676">
    <property type="term" value="F:nucleic acid binding"/>
    <property type="evidence" value="ECO:0007669"/>
    <property type="project" value="InterPro"/>
</dbReference>
<dbReference type="SUPFAM" id="SSF53098">
    <property type="entry name" value="Ribonuclease H-like"/>
    <property type="match status" value="1"/>
</dbReference>
<dbReference type="Proteomes" id="UP000288805">
    <property type="component" value="Unassembled WGS sequence"/>
</dbReference>
<dbReference type="SUPFAM" id="SSF56672">
    <property type="entry name" value="DNA/RNA polymerases"/>
    <property type="match status" value="1"/>
</dbReference>
<evidence type="ECO:0000256" key="2">
    <source>
        <dbReference type="SAM" id="MobiDB-lite"/>
    </source>
</evidence>
<feature type="region of interest" description="Disordered" evidence="2">
    <location>
        <begin position="161"/>
        <end position="195"/>
    </location>
</feature>
<gene>
    <name evidence="6" type="primary">RE1_1123</name>
    <name evidence="6" type="ORF">CK203_084414</name>
</gene>
<organism evidence="6 7">
    <name type="scientific">Vitis vinifera</name>
    <name type="common">Grape</name>
    <dbReference type="NCBI Taxonomy" id="29760"/>
    <lineage>
        <taxon>Eukaryota</taxon>
        <taxon>Viridiplantae</taxon>
        <taxon>Streptophyta</taxon>
        <taxon>Embryophyta</taxon>
        <taxon>Tracheophyta</taxon>
        <taxon>Spermatophyta</taxon>
        <taxon>Magnoliopsida</taxon>
        <taxon>eudicotyledons</taxon>
        <taxon>Gunneridae</taxon>
        <taxon>Pentapetalae</taxon>
        <taxon>rosids</taxon>
        <taxon>Vitales</taxon>
        <taxon>Vitaceae</taxon>
        <taxon>Viteae</taxon>
        <taxon>Vitis</taxon>
    </lineage>
</organism>
<evidence type="ECO:0000259" key="4">
    <source>
        <dbReference type="Pfam" id="PF07727"/>
    </source>
</evidence>
<dbReference type="InterPro" id="IPR036397">
    <property type="entry name" value="RNaseH_sf"/>
</dbReference>
<evidence type="ECO:0000256" key="1">
    <source>
        <dbReference type="ARBA" id="ARBA00022750"/>
    </source>
</evidence>
<name>A0A438EN49_VITVI</name>
<evidence type="ECO:0000313" key="6">
    <source>
        <dbReference type="EMBL" id="RVW49144.1"/>
    </source>
</evidence>
<evidence type="ECO:0000259" key="5">
    <source>
        <dbReference type="Pfam" id="PF22936"/>
    </source>
</evidence>
<proteinExistence type="predicted"/>
<comment type="caution">
    <text evidence="6">The sequence shown here is derived from an EMBL/GenBank/DDBJ whole genome shotgun (WGS) entry which is preliminary data.</text>
</comment>
<protein>
    <submittedName>
        <fullName evidence="6">Retrovirus-related Pol polyprotein from transposon RE1</fullName>
    </submittedName>
</protein>
<feature type="domain" description="Retrovirus-related Pol polyprotein from transposon TNT 1-94-like beta-barrel" evidence="5">
    <location>
        <begin position="279"/>
        <end position="345"/>
    </location>
</feature>
<dbReference type="InterPro" id="IPR054722">
    <property type="entry name" value="PolX-like_BBD"/>
</dbReference>
<dbReference type="InterPro" id="IPR043502">
    <property type="entry name" value="DNA/RNA_pol_sf"/>
</dbReference>
<dbReference type="InterPro" id="IPR013103">
    <property type="entry name" value="RVT_2"/>
</dbReference>
<evidence type="ECO:0000256" key="3">
    <source>
        <dbReference type="SAM" id="SignalP"/>
    </source>
</evidence>
<reference evidence="6 7" key="1">
    <citation type="journal article" date="2018" name="PLoS Genet.">
        <title>Population sequencing reveals clonal diversity and ancestral inbreeding in the grapevine cultivar Chardonnay.</title>
        <authorList>
            <person name="Roach M.J."/>
            <person name="Johnson D.L."/>
            <person name="Bohlmann J."/>
            <person name="van Vuuren H.J."/>
            <person name="Jones S.J."/>
            <person name="Pretorius I.S."/>
            <person name="Schmidt S.A."/>
            <person name="Borneman A.R."/>
        </authorList>
    </citation>
    <scope>NUCLEOTIDE SEQUENCE [LARGE SCALE GENOMIC DNA]</scope>
    <source>
        <strain evidence="7">cv. Chardonnay</strain>
        <tissue evidence="6">Leaf</tissue>
    </source>
</reference>
<keyword evidence="1" id="KW-0064">Aspartyl protease</keyword>
<dbReference type="Gene3D" id="3.30.420.10">
    <property type="entry name" value="Ribonuclease H-like superfamily/Ribonuclease H"/>
    <property type="match status" value="1"/>
</dbReference>
<feature type="chain" id="PRO_5019559020" evidence="3">
    <location>
        <begin position="20"/>
        <end position="852"/>
    </location>
</feature>
<dbReference type="Pfam" id="PF07727">
    <property type="entry name" value="RVT_2"/>
    <property type="match status" value="1"/>
</dbReference>
<keyword evidence="3" id="KW-0732">Signal</keyword>
<feature type="domain" description="Reverse transcriptase Ty1/copia-type" evidence="4">
    <location>
        <begin position="516"/>
        <end position="662"/>
    </location>
</feature>
<dbReference type="GO" id="GO:0004190">
    <property type="term" value="F:aspartic-type endopeptidase activity"/>
    <property type="evidence" value="ECO:0007669"/>
    <property type="project" value="UniProtKB-KW"/>
</dbReference>
<dbReference type="EMBL" id="QGNW01001232">
    <property type="protein sequence ID" value="RVW49144.1"/>
    <property type="molecule type" value="Genomic_DNA"/>
</dbReference>
<evidence type="ECO:0000313" key="7">
    <source>
        <dbReference type="Proteomes" id="UP000288805"/>
    </source>
</evidence>
<dbReference type="PANTHER" id="PTHR11439:SF467">
    <property type="entry name" value="INTEGRASE CATALYTIC DOMAIN-CONTAINING PROTEIN"/>
    <property type="match status" value="1"/>
</dbReference>
<dbReference type="CDD" id="cd09272">
    <property type="entry name" value="RNase_HI_RT_Ty1"/>
    <property type="match status" value="1"/>
</dbReference>
<sequence length="852" mass="95869">MSKCYQFLALPLRLHQLYASANCAFVVVSTDLEDDVEVNPRSSPKFVGDDVPISADFPYGGTCVITDVVVEMYISGKDKLGYINRDSPQPPEINHLLRRWQIENVIVKGWLINSMDPSLIANFIRFPTAYVFVRREDVRQTMMISGVDTTPKAVMISKGIKESHYQTPPKPGALSLSRGKSNQPSKTKPPSDGMKCTHCGNSKHTCDTCFKLHGYPDWWNDFQARKKRETYSNDDHTERAIVVTCDPSLSLIPQVESPHDPGTSGKALHISTHNNDDDWILDSSATDHMTFDSNDFSNATQPRRSYVTNANGVTYPITGAGTVTLSPSFSLSKTLLVPSLSNRLMYTYFNNHGMLHETSCSQTPQQNGTAEMNNRHILETARALLINAHVPNRYWSDVAAISMRLLNRMPTKVLQFQTLFKGEIHGEEHNWLDVEMLDIGDNLAHMNDGNDMVESPRTKAESVLESLEDAESNESLHSLVPNDLSPENFPEEGRQWGASGFSPLNIKQMGLLIDTRRANLDWPLHQLDVKNVFLHGDLEEEIYMDLPSGYTATSEAKIACRLQRALYGLKQSPGAWFGRFSSAMRKYGFQQSNYNHTLFPKHQVGKITALIVYVNDMIIIGDDVEEISKLQEKLTTEFEMKNFGGLKYFLGIQVARCQRTNKQRYQRLVGKLIYLSHTRLDIAYVVSVVSQFMHCPSEDHMNVVMQILHYLKSSPGKGLMFSKNGHLNVAGYIDVDWVGNITDRKSTSGYFTFVGGNLLLAEIGVAPSSEMNLLCDNKAAIAISHNPVQHDRTKHVEVDRNFIKQNLKENIIQLPFVKSEDQLADILTKAVSARNYYNSLDKLGIRVIYAPT</sequence>
<keyword evidence="1" id="KW-0645">Protease</keyword>
<accession>A0A438EN49</accession>
<keyword evidence="1" id="KW-0378">Hydrolase</keyword>
<dbReference type="PANTHER" id="PTHR11439">
    <property type="entry name" value="GAG-POL-RELATED RETROTRANSPOSON"/>
    <property type="match status" value="1"/>
</dbReference>
<dbReference type="Pfam" id="PF22936">
    <property type="entry name" value="Pol_BBD"/>
    <property type="match status" value="1"/>
</dbReference>
<feature type="compositionally biased region" description="Polar residues" evidence="2">
    <location>
        <begin position="178"/>
        <end position="188"/>
    </location>
</feature>